<dbReference type="Gene3D" id="3.40.50.1390">
    <property type="entry name" value="Resolvase, N-terminal catalytic domain"/>
    <property type="match status" value="1"/>
</dbReference>
<feature type="domain" description="Recombinase" evidence="3">
    <location>
        <begin position="168"/>
        <end position="290"/>
    </location>
</feature>
<accession>R1CU31</accession>
<dbReference type="PANTHER" id="PTHR30461:SF23">
    <property type="entry name" value="DNA RECOMBINASE-RELATED"/>
    <property type="match status" value="1"/>
</dbReference>
<dbReference type="PROSITE" id="PS51737">
    <property type="entry name" value="RECOMBINASE_DNA_BIND"/>
    <property type="match status" value="1"/>
</dbReference>
<evidence type="ECO:0000256" key="1">
    <source>
        <dbReference type="SAM" id="Coils"/>
    </source>
</evidence>
<dbReference type="GO" id="GO:0000150">
    <property type="term" value="F:DNA strand exchange activity"/>
    <property type="evidence" value="ECO:0007669"/>
    <property type="project" value="InterPro"/>
</dbReference>
<keyword evidence="5" id="KW-1185">Reference proteome</keyword>
<dbReference type="Pfam" id="PF00239">
    <property type="entry name" value="Resolvase"/>
    <property type="match status" value="1"/>
</dbReference>
<dbReference type="SMART" id="SM00857">
    <property type="entry name" value="Resolvase"/>
    <property type="match status" value="1"/>
</dbReference>
<evidence type="ECO:0000313" key="5">
    <source>
        <dbReference type="Proteomes" id="UP000013378"/>
    </source>
</evidence>
<dbReference type="InterPro" id="IPR011109">
    <property type="entry name" value="DNA_bind_recombinase_dom"/>
</dbReference>
<keyword evidence="1" id="KW-0175">Coiled coil</keyword>
<dbReference type="InterPro" id="IPR036162">
    <property type="entry name" value="Resolvase-like_N_sf"/>
</dbReference>
<name>R1CU31_9FIRM</name>
<dbReference type="PANTHER" id="PTHR30461">
    <property type="entry name" value="DNA-INVERTASE FROM LAMBDOID PROPHAGE"/>
    <property type="match status" value="1"/>
</dbReference>
<dbReference type="SUPFAM" id="SSF53041">
    <property type="entry name" value="Resolvase-like"/>
    <property type="match status" value="1"/>
</dbReference>
<dbReference type="OrthoDB" id="9781670at2"/>
<evidence type="ECO:0000313" key="4">
    <source>
        <dbReference type="EMBL" id="EOD00194.1"/>
    </source>
</evidence>
<dbReference type="InterPro" id="IPR038109">
    <property type="entry name" value="DNA_bind_recomb_sf"/>
</dbReference>
<reference evidence="4 5" key="1">
    <citation type="journal article" date="2015" name="Geomicrobiol. J.">
        <title>Caldisalinibacter kiritimatiensis gen. nov., sp. nov., a moderately thermohalophilic thiosulfate-reducing bacterium from a hypersaline microbial mat.</title>
        <authorList>
            <person name="Ben Hania W."/>
            <person name="Joseph M."/>
            <person name="Fiebig A."/>
            <person name="Bunk B."/>
            <person name="Klenk H.-P."/>
            <person name="Fardeau M.-L."/>
            <person name="Spring S."/>
        </authorList>
    </citation>
    <scope>NUCLEOTIDE SEQUENCE [LARGE SCALE GENOMIC DNA]</scope>
    <source>
        <strain evidence="4 5">L21-TH-D2</strain>
    </source>
</reference>
<dbReference type="eggNOG" id="COG1961">
    <property type="taxonomic scope" value="Bacteria"/>
</dbReference>
<dbReference type="InterPro" id="IPR025827">
    <property type="entry name" value="Zn_ribbon_recom_dom"/>
</dbReference>
<feature type="coiled-coil region" evidence="1">
    <location>
        <begin position="425"/>
        <end position="459"/>
    </location>
</feature>
<dbReference type="Pfam" id="PF13408">
    <property type="entry name" value="Zn_ribbon_recom"/>
    <property type="match status" value="1"/>
</dbReference>
<protein>
    <submittedName>
        <fullName evidence="4">Cassette chromosome recombinase B type 1</fullName>
    </submittedName>
</protein>
<proteinExistence type="predicted"/>
<dbReference type="GO" id="GO:0003677">
    <property type="term" value="F:DNA binding"/>
    <property type="evidence" value="ECO:0007669"/>
    <property type="project" value="InterPro"/>
</dbReference>
<dbReference type="CDD" id="cd00338">
    <property type="entry name" value="Ser_Recombinase"/>
    <property type="match status" value="1"/>
</dbReference>
<dbReference type="InterPro" id="IPR050639">
    <property type="entry name" value="SSR_resolvase"/>
</dbReference>
<comment type="caution">
    <text evidence="4">The sequence shown here is derived from an EMBL/GenBank/DDBJ whole genome shotgun (WGS) entry which is preliminary data.</text>
</comment>
<evidence type="ECO:0000259" key="3">
    <source>
        <dbReference type="PROSITE" id="PS51737"/>
    </source>
</evidence>
<dbReference type="Gene3D" id="3.90.1750.20">
    <property type="entry name" value="Putative Large Serine Recombinase, Chain B, Domain 2"/>
    <property type="match status" value="1"/>
</dbReference>
<dbReference type="RefSeq" id="WP_006314412.1">
    <property type="nucleotide sequence ID" value="NZ_ARZA01000202.1"/>
</dbReference>
<feature type="domain" description="Resolvase/invertase-type recombinase catalytic" evidence="2">
    <location>
        <begin position="5"/>
        <end position="153"/>
    </location>
</feature>
<dbReference type="PROSITE" id="PS51736">
    <property type="entry name" value="RECOMBINASES_3"/>
    <property type="match status" value="1"/>
</dbReference>
<dbReference type="EMBL" id="ARZA01000202">
    <property type="protein sequence ID" value="EOD00194.1"/>
    <property type="molecule type" value="Genomic_DNA"/>
</dbReference>
<dbReference type="AlphaFoldDB" id="R1CU31"/>
<evidence type="ECO:0000259" key="2">
    <source>
        <dbReference type="PROSITE" id="PS51736"/>
    </source>
</evidence>
<sequence length="560" mass="64513">MTLKKVVGYTRVSTKEQGEHGYSIDAQREMIKNYCEKHGYELVKIYEDKGISGKSTKGRLALQNLLVDSKKGLFDVVLVWKINRLARKQLDLLKIINELDIVNVSFRSCTENFETETPSGKLNLQMIGAISEFERNTIVDNVKMGMKARARNGEWNGGIVLGYDTVKVEGLNSKDSKSVLEINPEEAMIVKKVFELYASGKGLKAITNELNHKGYKTKKGNPFNVNGVRDILHNPMYIGKIRYNVREDWAEKRRKGINPDPIIVEGKHDAIISKELWDKVRRIYKSKSGRAKRRYDGSFPLTGILRCPVCGAGMVAHRTTKKKKDGTKYVLRYYTCGNFKNKGSAVCRSNGIRADYAEEYVFNRLSEVISKDDVLKDIVSTLNDKRKNEIKPLEAELRYTEKRIEEFSSKREKYFKLFEDDIIDSDALNKRMKILQDELEEYSKRKEEVLEKLAENDSQEIPFQFVKDVLSDFHSLLDKAPHDQKKMLLQLILSKITITDRKQIDTMELQFDEKIIKYFLGKEPPSDEGGSSFNNKHKSLQLFMVRFVPIYPKSPINLLQ</sequence>
<dbReference type="InterPro" id="IPR006119">
    <property type="entry name" value="Resolv_N"/>
</dbReference>
<dbReference type="Pfam" id="PF07508">
    <property type="entry name" value="Recombinase"/>
    <property type="match status" value="1"/>
</dbReference>
<dbReference type="Proteomes" id="UP000013378">
    <property type="component" value="Unassembled WGS sequence"/>
</dbReference>
<dbReference type="STRING" id="1304284.L21TH_1770"/>
<gene>
    <name evidence="4" type="ORF">L21TH_1770</name>
</gene>
<organism evidence="4 5">
    <name type="scientific">Caldisalinibacter kiritimatiensis</name>
    <dbReference type="NCBI Taxonomy" id="1304284"/>
    <lineage>
        <taxon>Bacteria</taxon>
        <taxon>Bacillati</taxon>
        <taxon>Bacillota</taxon>
        <taxon>Tissierellia</taxon>
        <taxon>Tissierellales</taxon>
        <taxon>Thermohalobacteraceae</taxon>
        <taxon>Caldisalinibacter</taxon>
    </lineage>
</organism>